<feature type="transmembrane region" description="Helical" evidence="1">
    <location>
        <begin position="144"/>
        <end position="166"/>
    </location>
</feature>
<evidence type="ECO:0000313" key="2">
    <source>
        <dbReference type="EMBL" id="KAK1742036.1"/>
    </source>
</evidence>
<protein>
    <submittedName>
        <fullName evidence="2">Uncharacterized protein</fullName>
    </submittedName>
</protein>
<dbReference type="EMBL" id="JATAAI010000012">
    <property type="protein sequence ID" value="KAK1742036.1"/>
    <property type="molecule type" value="Genomic_DNA"/>
</dbReference>
<reference evidence="2" key="1">
    <citation type="submission" date="2023-06" db="EMBL/GenBank/DDBJ databases">
        <title>Survivors Of The Sea: Transcriptome response of Skeletonema marinoi to long-term dormancy.</title>
        <authorList>
            <person name="Pinder M.I.M."/>
            <person name="Kourtchenko O."/>
            <person name="Robertson E.K."/>
            <person name="Larsson T."/>
            <person name="Maumus F."/>
            <person name="Osuna-Cruz C.M."/>
            <person name="Vancaester E."/>
            <person name="Stenow R."/>
            <person name="Vandepoele K."/>
            <person name="Ploug H."/>
            <person name="Bruchert V."/>
            <person name="Godhe A."/>
            <person name="Topel M."/>
        </authorList>
    </citation>
    <scope>NUCLEOTIDE SEQUENCE</scope>
    <source>
        <strain evidence="2">R05AC</strain>
    </source>
</reference>
<gene>
    <name evidence="2" type="ORF">QTG54_007609</name>
</gene>
<comment type="caution">
    <text evidence="2">The sequence shown here is derived from an EMBL/GenBank/DDBJ whole genome shotgun (WGS) entry which is preliminary data.</text>
</comment>
<keyword evidence="3" id="KW-1185">Reference proteome</keyword>
<feature type="transmembrane region" description="Helical" evidence="1">
    <location>
        <begin position="178"/>
        <end position="195"/>
    </location>
</feature>
<dbReference type="AlphaFoldDB" id="A0AAD8YB10"/>
<dbReference type="Proteomes" id="UP001224775">
    <property type="component" value="Unassembled WGS sequence"/>
</dbReference>
<sequence length="202" mass="22298">MLTPCVNFTAAAETMDQDESMVSQTPAVVASAIVLTTFFATIAFSFTLVDRTLTNKRRHQTHLSMAQRVVAALSISEAITLAKEWYAKRSILLFLTEILGFFFIFLPFTAGLLHQLLEPFLILSVPLSSLAICTIAGLSPVSLIGLVLSILLAFIGTNALYFTLLLSYRVYSWLIHRHLALLIFSAWVAIVAGLLKESEVMQ</sequence>
<feature type="transmembrane region" description="Helical" evidence="1">
    <location>
        <begin position="92"/>
        <end position="113"/>
    </location>
</feature>
<feature type="transmembrane region" description="Helical" evidence="1">
    <location>
        <begin position="27"/>
        <end position="49"/>
    </location>
</feature>
<feature type="transmembrane region" description="Helical" evidence="1">
    <location>
        <begin position="120"/>
        <end position="138"/>
    </location>
</feature>
<keyword evidence="1" id="KW-0472">Membrane</keyword>
<keyword evidence="1" id="KW-0812">Transmembrane</keyword>
<organism evidence="2 3">
    <name type="scientific">Skeletonema marinoi</name>
    <dbReference type="NCBI Taxonomy" id="267567"/>
    <lineage>
        <taxon>Eukaryota</taxon>
        <taxon>Sar</taxon>
        <taxon>Stramenopiles</taxon>
        <taxon>Ochrophyta</taxon>
        <taxon>Bacillariophyta</taxon>
        <taxon>Coscinodiscophyceae</taxon>
        <taxon>Thalassiosirophycidae</taxon>
        <taxon>Thalassiosirales</taxon>
        <taxon>Skeletonemataceae</taxon>
        <taxon>Skeletonema</taxon>
        <taxon>Skeletonema marinoi-dohrnii complex</taxon>
    </lineage>
</organism>
<keyword evidence="1" id="KW-1133">Transmembrane helix</keyword>
<evidence type="ECO:0000256" key="1">
    <source>
        <dbReference type="SAM" id="Phobius"/>
    </source>
</evidence>
<name>A0AAD8YB10_9STRA</name>
<proteinExistence type="predicted"/>
<accession>A0AAD8YB10</accession>
<evidence type="ECO:0000313" key="3">
    <source>
        <dbReference type="Proteomes" id="UP001224775"/>
    </source>
</evidence>